<dbReference type="AlphaFoldDB" id="A0A814X061"/>
<dbReference type="Proteomes" id="UP000663828">
    <property type="component" value="Unassembled WGS sequence"/>
</dbReference>
<organism evidence="6 7">
    <name type="scientific">Adineta ricciae</name>
    <name type="common">Rotifer</name>
    <dbReference type="NCBI Taxonomy" id="249248"/>
    <lineage>
        <taxon>Eukaryota</taxon>
        <taxon>Metazoa</taxon>
        <taxon>Spiralia</taxon>
        <taxon>Gnathifera</taxon>
        <taxon>Rotifera</taxon>
        <taxon>Eurotatoria</taxon>
        <taxon>Bdelloidea</taxon>
        <taxon>Adinetida</taxon>
        <taxon>Adinetidae</taxon>
        <taxon>Adineta</taxon>
    </lineage>
</organism>
<dbReference type="PANTHER" id="PTHR48027">
    <property type="entry name" value="HETEROGENEOUS NUCLEAR RIBONUCLEOPROTEIN 87F-RELATED"/>
    <property type="match status" value="1"/>
</dbReference>
<evidence type="ECO:0000259" key="4">
    <source>
        <dbReference type="PROSITE" id="PS50102"/>
    </source>
</evidence>
<dbReference type="GO" id="GO:0003723">
    <property type="term" value="F:RNA binding"/>
    <property type="evidence" value="ECO:0007669"/>
    <property type="project" value="UniProtKB-UniRule"/>
</dbReference>
<protein>
    <recommendedName>
        <fullName evidence="4">RRM domain-containing protein</fullName>
    </recommendedName>
</protein>
<dbReference type="InterPro" id="IPR000504">
    <property type="entry name" value="RRM_dom"/>
</dbReference>
<dbReference type="InterPro" id="IPR012677">
    <property type="entry name" value="Nucleotide-bd_a/b_plait_sf"/>
</dbReference>
<dbReference type="InterPro" id="IPR035979">
    <property type="entry name" value="RBD_domain_sf"/>
</dbReference>
<dbReference type="OrthoDB" id="6159137at2759"/>
<keyword evidence="1 2" id="KW-0694">RNA-binding</keyword>
<feature type="domain" description="RRM" evidence="4">
    <location>
        <begin position="7"/>
        <end position="83"/>
    </location>
</feature>
<keyword evidence="3" id="KW-0175">Coiled coil</keyword>
<dbReference type="EMBL" id="CAJNOR010001823">
    <property type="protein sequence ID" value="CAF1204954.1"/>
    <property type="molecule type" value="Genomic_DNA"/>
</dbReference>
<evidence type="ECO:0000313" key="6">
    <source>
        <dbReference type="EMBL" id="CAF1204954.1"/>
    </source>
</evidence>
<dbReference type="Proteomes" id="UP000663852">
    <property type="component" value="Unassembled WGS sequence"/>
</dbReference>
<dbReference type="Pfam" id="PF00076">
    <property type="entry name" value="RRM_1"/>
    <property type="match status" value="1"/>
</dbReference>
<evidence type="ECO:0000256" key="2">
    <source>
        <dbReference type="PROSITE-ProRule" id="PRU00176"/>
    </source>
</evidence>
<evidence type="ECO:0000256" key="3">
    <source>
        <dbReference type="SAM" id="Coils"/>
    </source>
</evidence>
<dbReference type="SUPFAM" id="SSF54928">
    <property type="entry name" value="RNA-binding domain, RBD"/>
    <property type="match status" value="1"/>
</dbReference>
<keyword evidence="7" id="KW-1185">Reference proteome</keyword>
<dbReference type="InterPro" id="IPR052462">
    <property type="entry name" value="SLIRP/GR-RBP-like"/>
</dbReference>
<sequence>MTDNNEWVIFIKNIPYDITENGLSDWCMTFGPVKECALKRDRFGHSRGFAFVSFANIDGYNNILSSGPHSCSGRPLIVKSAKEQKNSNDSPSYASDQQSQATSFLSTNDNFNSTTVDNGVAFDDENQNHLANLRDELEANLECLQIAHDHEVKILSEKLAKEKKLYQDALESYKDAEENLTKAREDNIRIRTSLIKNVMQTFNIRRNLARQIKEQITNCSRIEGQCDAFRQQTT</sequence>
<comment type="caution">
    <text evidence="6">The sequence shown here is derived from an EMBL/GenBank/DDBJ whole genome shotgun (WGS) entry which is preliminary data.</text>
</comment>
<name>A0A814X061_ADIRI</name>
<dbReference type="SMART" id="SM00360">
    <property type="entry name" value="RRM"/>
    <property type="match status" value="1"/>
</dbReference>
<dbReference type="EMBL" id="CAJNOJ010000023">
    <property type="protein sequence ID" value="CAF0858225.1"/>
    <property type="molecule type" value="Genomic_DNA"/>
</dbReference>
<gene>
    <name evidence="5" type="ORF">EDS130_LOCUS7673</name>
    <name evidence="6" type="ORF">XAT740_LOCUS23889</name>
</gene>
<reference evidence="6" key="1">
    <citation type="submission" date="2021-02" db="EMBL/GenBank/DDBJ databases">
        <authorList>
            <person name="Nowell W R."/>
        </authorList>
    </citation>
    <scope>NUCLEOTIDE SEQUENCE</scope>
</reference>
<feature type="coiled-coil region" evidence="3">
    <location>
        <begin position="127"/>
        <end position="193"/>
    </location>
</feature>
<evidence type="ECO:0000313" key="5">
    <source>
        <dbReference type="EMBL" id="CAF0858225.1"/>
    </source>
</evidence>
<dbReference type="PROSITE" id="PS50102">
    <property type="entry name" value="RRM"/>
    <property type="match status" value="1"/>
</dbReference>
<dbReference type="Gene3D" id="3.30.70.330">
    <property type="match status" value="1"/>
</dbReference>
<proteinExistence type="predicted"/>
<evidence type="ECO:0000313" key="7">
    <source>
        <dbReference type="Proteomes" id="UP000663828"/>
    </source>
</evidence>
<accession>A0A814X061</accession>
<evidence type="ECO:0000256" key="1">
    <source>
        <dbReference type="ARBA" id="ARBA00022884"/>
    </source>
</evidence>